<dbReference type="HOGENOM" id="CLU_010721_3_2_1"/>
<feature type="domain" description="At1g61320/AtMIF1 LRR" evidence="1">
    <location>
        <begin position="158"/>
        <end position="511"/>
    </location>
</feature>
<dbReference type="STRING" id="39946.B8B5N9"/>
<evidence type="ECO:0000313" key="3">
    <source>
        <dbReference type="Proteomes" id="UP000007015"/>
    </source>
</evidence>
<keyword evidence="3" id="KW-1185">Reference proteome</keyword>
<dbReference type="PANTHER" id="PTHR34145:SF48">
    <property type="entry name" value="OS01G0553400 PROTEIN"/>
    <property type="match status" value="1"/>
</dbReference>
<dbReference type="SUPFAM" id="SSF52058">
    <property type="entry name" value="L domain-like"/>
    <property type="match status" value="1"/>
</dbReference>
<proteinExistence type="predicted"/>
<evidence type="ECO:0000259" key="1">
    <source>
        <dbReference type="Pfam" id="PF23622"/>
    </source>
</evidence>
<dbReference type="AlphaFoldDB" id="B8B5N9"/>
<dbReference type="EMBL" id="CM000132">
    <property type="protein sequence ID" value="EEC81947.1"/>
    <property type="molecule type" value="Genomic_DNA"/>
</dbReference>
<evidence type="ECO:0000313" key="2">
    <source>
        <dbReference type="EMBL" id="EEC81947.1"/>
    </source>
</evidence>
<dbReference type="Gramene" id="BGIOSGA025607-TA">
    <property type="protein sequence ID" value="BGIOSGA025607-PA"/>
    <property type="gene ID" value="BGIOSGA025607"/>
</dbReference>
<protein>
    <recommendedName>
        <fullName evidence="1">At1g61320/AtMIF1 LRR domain-containing protein</fullName>
    </recommendedName>
</protein>
<organism evidence="2 3">
    <name type="scientific">Oryza sativa subsp. indica</name>
    <name type="common">Rice</name>
    <dbReference type="NCBI Taxonomy" id="39946"/>
    <lineage>
        <taxon>Eukaryota</taxon>
        <taxon>Viridiplantae</taxon>
        <taxon>Streptophyta</taxon>
        <taxon>Embryophyta</taxon>
        <taxon>Tracheophyta</taxon>
        <taxon>Spermatophyta</taxon>
        <taxon>Magnoliopsida</taxon>
        <taxon>Liliopsida</taxon>
        <taxon>Poales</taxon>
        <taxon>Poaceae</taxon>
        <taxon>BOP clade</taxon>
        <taxon>Oryzoideae</taxon>
        <taxon>Oryzeae</taxon>
        <taxon>Oryzinae</taxon>
        <taxon>Oryza</taxon>
        <taxon>Oryza sativa</taxon>
    </lineage>
</organism>
<reference evidence="2 3" key="1">
    <citation type="journal article" date="2005" name="PLoS Biol.">
        <title>The genomes of Oryza sativa: a history of duplications.</title>
        <authorList>
            <person name="Yu J."/>
            <person name="Wang J."/>
            <person name="Lin W."/>
            <person name="Li S."/>
            <person name="Li H."/>
            <person name="Zhou J."/>
            <person name="Ni P."/>
            <person name="Dong W."/>
            <person name="Hu S."/>
            <person name="Zeng C."/>
            <person name="Zhang J."/>
            <person name="Zhang Y."/>
            <person name="Li R."/>
            <person name="Xu Z."/>
            <person name="Li S."/>
            <person name="Li X."/>
            <person name="Zheng H."/>
            <person name="Cong L."/>
            <person name="Lin L."/>
            <person name="Yin J."/>
            <person name="Geng J."/>
            <person name="Li G."/>
            <person name="Shi J."/>
            <person name="Liu J."/>
            <person name="Lv H."/>
            <person name="Li J."/>
            <person name="Wang J."/>
            <person name="Deng Y."/>
            <person name="Ran L."/>
            <person name="Shi X."/>
            <person name="Wang X."/>
            <person name="Wu Q."/>
            <person name="Li C."/>
            <person name="Ren X."/>
            <person name="Wang J."/>
            <person name="Wang X."/>
            <person name="Li D."/>
            <person name="Liu D."/>
            <person name="Zhang X."/>
            <person name="Ji Z."/>
            <person name="Zhao W."/>
            <person name="Sun Y."/>
            <person name="Zhang Z."/>
            <person name="Bao J."/>
            <person name="Han Y."/>
            <person name="Dong L."/>
            <person name="Ji J."/>
            <person name="Chen P."/>
            <person name="Wu S."/>
            <person name="Liu J."/>
            <person name="Xiao Y."/>
            <person name="Bu D."/>
            <person name="Tan J."/>
            <person name="Yang L."/>
            <person name="Ye C."/>
            <person name="Zhang J."/>
            <person name="Xu J."/>
            <person name="Zhou Y."/>
            <person name="Yu Y."/>
            <person name="Zhang B."/>
            <person name="Zhuang S."/>
            <person name="Wei H."/>
            <person name="Liu B."/>
            <person name="Lei M."/>
            <person name="Yu H."/>
            <person name="Li Y."/>
            <person name="Xu H."/>
            <person name="Wei S."/>
            <person name="He X."/>
            <person name="Fang L."/>
            <person name="Zhang Z."/>
            <person name="Zhang Y."/>
            <person name="Huang X."/>
            <person name="Su Z."/>
            <person name="Tong W."/>
            <person name="Li J."/>
            <person name="Tong Z."/>
            <person name="Li S."/>
            <person name="Ye J."/>
            <person name="Wang L."/>
            <person name="Fang L."/>
            <person name="Lei T."/>
            <person name="Chen C."/>
            <person name="Chen H."/>
            <person name="Xu Z."/>
            <person name="Li H."/>
            <person name="Huang H."/>
            <person name="Zhang F."/>
            <person name="Xu H."/>
            <person name="Li N."/>
            <person name="Zhao C."/>
            <person name="Li S."/>
            <person name="Dong L."/>
            <person name="Huang Y."/>
            <person name="Li L."/>
            <person name="Xi Y."/>
            <person name="Qi Q."/>
            <person name="Li W."/>
            <person name="Zhang B."/>
            <person name="Hu W."/>
            <person name="Zhang Y."/>
            <person name="Tian X."/>
            <person name="Jiao Y."/>
            <person name="Liang X."/>
            <person name="Jin J."/>
            <person name="Gao L."/>
            <person name="Zheng W."/>
            <person name="Hao B."/>
            <person name="Liu S."/>
            <person name="Wang W."/>
            <person name="Yuan L."/>
            <person name="Cao M."/>
            <person name="McDermott J."/>
            <person name="Samudrala R."/>
            <person name="Wang J."/>
            <person name="Wong G.K."/>
            <person name="Yang H."/>
        </authorList>
    </citation>
    <scope>NUCLEOTIDE SEQUENCE [LARGE SCALE GENOMIC DNA]</scope>
    <source>
        <strain evidence="3">cv. 93-11</strain>
    </source>
</reference>
<dbReference type="OMA" id="CHLFNGK"/>
<dbReference type="Gene3D" id="3.80.10.10">
    <property type="entry name" value="Ribonuclease Inhibitor"/>
    <property type="match status" value="1"/>
</dbReference>
<dbReference type="InterPro" id="IPR032675">
    <property type="entry name" value="LRR_dom_sf"/>
</dbReference>
<dbReference type="Proteomes" id="UP000007015">
    <property type="component" value="Chromosome 7"/>
</dbReference>
<dbReference type="InterPro" id="IPR053772">
    <property type="entry name" value="At1g61320/At1g61330-like"/>
</dbReference>
<dbReference type="PANTHER" id="PTHR34145">
    <property type="entry name" value="OS02G0105600 PROTEIN"/>
    <property type="match status" value="1"/>
</dbReference>
<name>B8B5N9_ORYSI</name>
<dbReference type="InterPro" id="IPR055357">
    <property type="entry name" value="LRR_At1g61320_AtMIF1"/>
</dbReference>
<dbReference type="Pfam" id="PF23622">
    <property type="entry name" value="LRR_At1g61320_AtMIF1"/>
    <property type="match status" value="1"/>
</dbReference>
<gene>
    <name evidence="2" type="ORF">OsI_25824</name>
</gene>
<sequence>MVGVVEQERRDTAKAKPPYIHRIGLSPRQPQAPNRDLLLKPIEFGSGEEGRSRPDPFYLYIDRFTDGRRTPPSTIVSSPQKLDADAFVQTHYQDIVSRIISQLTLKEAVVMSSTSTKLRRAWIYHPNLYLDTSIVFGSSDRHKRVPSTETFIDTVNFILRMHSGLGVNKLAVMFELRKEHAHDIDGWVSFAVTSKARVVTLNFSPYHGSHDRSYNFPCHLFNGKSGSHLQVLQLDTVTLGPSPPGFCGFANLTMLTLENVLVLGDLQFLLKCPALEWLTIRMCSQLHNLYAPEPLPRLTFLCVQDCAIDKIDVHAPNLTTFKYRGRFKVIIALRECLKLKTASIVSPIEDNLYYIFTELPNGLPHVERLHVNVFVKTQIPGFTQAPHKFINLRHLTMRITYEIAKRFGRNAVLQLAYFLEAAPFLVDLHLDMLCLDFYESRPARDVIMNRPHYSLKRACITGFNGNGGQVALVKFILKNAVKLEEMVIDPKGRITNQMMGEHKGRRMIKEKLVPKDKNGLLVIL</sequence>
<accession>B8B5N9</accession>